<reference evidence="5" key="1">
    <citation type="journal article" date="2019" name="Int. J. Syst. Evol. Microbiol.">
        <title>The Global Catalogue of Microorganisms (GCM) 10K type strain sequencing project: providing services to taxonomists for standard genome sequencing and annotation.</title>
        <authorList>
            <consortium name="The Broad Institute Genomics Platform"/>
            <consortium name="The Broad Institute Genome Sequencing Center for Infectious Disease"/>
            <person name="Wu L."/>
            <person name="Ma J."/>
        </authorList>
    </citation>
    <scope>NUCLEOTIDE SEQUENCE [LARGE SCALE GENOMIC DNA]</scope>
    <source>
        <strain evidence="5">CCM 7282</strain>
    </source>
</reference>
<dbReference type="Pfam" id="PF00239">
    <property type="entry name" value="Resolvase"/>
    <property type="match status" value="1"/>
</dbReference>
<dbReference type="Gene3D" id="3.40.50.1390">
    <property type="entry name" value="Resolvase, N-terminal catalytic domain"/>
    <property type="match status" value="1"/>
</dbReference>
<comment type="caution">
    <text evidence="4">The sequence shown here is derived from an EMBL/GenBank/DDBJ whole genome shotgun (WGS) entry which is preliminary data.</text>
</comment>
<name>A0ABQ1NZD7_9BACI</name>
<dbReference type="Gene3D" id="3.90.1750.20">
    <property type="entry name" value="Putative Large Serine Recombinase, Chain B, Domain 2"/>
    <property type="match status" value="1"/>
</dbReference>
<feature type="coiled-coil region" evidence="1">
    <location>
        <begin position="396"/>
        <end position="423"/>
    </location>
</feature>
<evidence type="ECO:0000313" key="4">
    <source>
        <dbReference type="EMBL" id="GGC87883.1"/>
    </source>
</evidence>
<dbReference type="EMBL" id="BMCJ01000003">
    <property type="protein sequence ID" value="GGC87883.1"/>
    <property type="molecule type" value="Genomic_DNA"/>
</dbReference>
<dbReference type="SMART" id="SM00857">
    <property type="entry name" value="Resolvase"/>
    <property type="match status" value="1"/>
</dbReference>
<dbReference type="InterPro" id="IPR025827">
    <property type="entry name" value="Zn_ribbon_recom_dom"/>
</dbReference>
<feature type="domain" description="Recombinase" evidence="3">
    <location>
        <begin position="167"/>
        <end position="307"/>
    </location>
</feature>
<evidence type="ECO:0000259" key="2">
    <source>
        <dbReference type="PROSITE" id="PS51736"/>
    </source>
</evidence>
<proteinExistence type="predicted"/>
<dbReference type="SUPFAM" id="SSF53041">
    <property type="entry name" value="Resolvase-like"/>
    <property type="match status" value="1"/>
</dbReference>
<dbReference type="RefSeq" id="WP_062446237.1">
    <property type="nucleotide sequence ID" value="NZ_BMCJ01000003.1"/>
</dbReference>
<evidence type="ECO:0000313" key="5">
    <source>
        <dbReference type="Proteomes" id="UP000619534"/>
    </source>
</evidence>
<evidence type="ECO:0000259" key="3">
    <source>
        <dbReference type="PROSITE" id="PS51737"/>
    </source>
</evidence>
<dbReference type="PROSITE" id="PS51737">
    <property type="entry name" value="RECOMBINASE_DNA_BIND"/>
    <property type="match status" value="1"/>
</dbReference>
<gene>
    <name evidence="4" type="ORF">GCM10007216_18280</name>
</gene>
<keyword evidence="5" id="KW-1185">Reference proteome</keyword>
<protein>
    <submittedName>
        <fullName evidence="4">Serine recombinase</fullName>
    </submittedName>
</protein>
<feature type="domain" description="Resolvase/invertase-type recombinase catalytic" evidence="2">
    <location>
        <begin position="13"/>
        <end position="160"/>
    </location>
</feature>
<accession>A0ABQ1NZD7</accession>
<dbReference type="CDD" id="cd00338">
    <property type="entry name" value="Ser_Recombinase"/>
    <property type="match status" value="1"/>
</dbReference>
<organism evidence="4 5">
    <name type="scientific">Thalassobacillus devorans</name>
    <dbReference type="NCBI Taxonomy" id="279813"/>
    <lineage>
        <taxon>Bacteria</taxon>
        <taxon>Bacillati</taxon>
        <taxon>Bacillota</taxon>
        <taxon>Bacilli</taxon>
        <taxon>Bacillales</taxon>
        <taxon>Bacillaceae</taxon>
        <taxon>Thalassobacillus</taxon>
    </lineage>
</organism>
<keyword evidence="1" id="KW-0175">Coiled coil</keyword>
<dbReference type="InterPro" id="IPR036162">
    <property type="entry name" value="Resolvase-like_N_sf"/>
</dbReference>
<dbReference type="PROSITE" id="PS51736">
    <property type="entry name" value="RECOMBINASES_3"/>
    <property type="match status" value="1"/>
</dbReference>
<dbReference type="Proteomes" id="UP000619534">
    <property type="component" value="Unassembled WGS sequence"/>
</dbReference>
<dbReference type="Pfam" id="PF13408">
    <property type="entry name" value="Zn_ribbon_recom"/>
    <property type="match status" value="1"/>
</dbReference>
<dbReference type="InterPro" id="IPR050639">
    <property type="entry name" value="SSR_resolvase"/>
</dbReference>
<evidence type="ECO:0000256" key="1">
    <source>
        <dbReference type="SAM" id="Coils"/>
    </source>
</evidence>
<dbReference type="PANTHER" id="PTHR30461:SF23">
    <property type="entry name" value="DNA RECOMBINASE-RELATED"/>
    <property type="match status" value="1"/>
</dbReference>
<dbReference type="PANTHER" id="PTHR30461">
    <property type="entry name" value="DNA-INVERTASE FROM LAMBDOID PROPHAGE"/>
    <property type="match status" value="1"/>
</dbReference>
<dbReference type="InterPro" id="IPR011109">
    <property type="entry name" value="DNA_bind_recombinase_dom"/>
</dbReference>
<dbReference type="InterPro" id="IPR006119">
    <property type="entry name" value="Resolv_N"/>
</dbReference>
<dbReference type="InterPro" id="IPR038109">
    <property type="entry name" value="DNA_bind_recomb_sf"/>
</dbReference>
<sequence>MNSILNDIALGVRFAPYVRVSTTLESQKDSLENQTSFFINYIKDKKGELFNIYSDDGKTGTSLTKRDEMKNLLKDAKKGLFDVVLIKSITRWARDTVDSITLVRDLKGSGVRVVSIEDGYDSFDDHGEMKLTLLSMMAQQESDNISKNVSFGIREKARHGIFHGTPPYGYSNEKGKLIPRYPEAQIVQEIFKLYLKNGWGMQRIANHLTENKVPTPRTVLGAKNAGSIWHQSSIKIILANVHYVGDLLQGKSKTDPSDKAFSQRHGYKKRIIMDEEEVIFVPETHSGLISREEFHEVQTRMKSRAKMRFCGRGKKSLFARIAYCADCGAGMVFKNNRNTYICGSYQKRGGKVCTSHRIKSNILKEKVLSDIRILAEESIDTNALQKVVQKQSGNKSEDLKDQLTELNKTFKQLDNEKIQLVRALTRETVDDTTFKKQQQVIDSEIKVVKEKKAEIEKSLFQQKDDEKRLISFHHEVKRFVQLKIDEDEVLRQALHSLIEKIDVAENGKIEAIHYNFKKPMGT</sequence>
<dbReference type="Pfam" id="PF07508">
    <property type="entry name" value="Recombinase"/>
    <property type="match status" value="1"/>
</dbReference>